<name>A0AAU6W0E4_9VIRU</name>
<dbReference type="EMBL" id="PP179316">
    <property type="protein sequence ID" value="XAI69928.1"/>
    <property type="molecule type" value="Genomic_DNA"/>
</dbReference>
<sequence>MTATKAEIMQTDFVMVGEDISPTGVAFVMAIENGVASPNPVIAANATNAKYYNLLAASRVMFGALDNQATWIQRLLDLCDAQGVAETNELVVTLRSMQNAAMLAQQCATDGLNAVATTIAKTGLK</sequence>
<proteinExistence type="predicted"/>
<accession>A0AAU6W0E4</accession>
<reference evidence="1" key="1">
    <citation type="journal article" date="2024" name="J. Gen. Virol.">
        <title>Novel phages of Pseudomonas syringae unveil numerous potential auxiliary metabolic genes.</title>
        <authorList>
            <person name="Feltin C."/>
            <person name="Garneau J.R."/>
            <person name="Morris C.E."/>
            <person name="Berard A."/>
            <person name="Torres-Barcelo C."/>
        </authorList>
    </citation>
    <scope>NUCLEOTIDE SEQUENCE</scope>
</reference>
<protein>
    <submittedName>
        <fullName evidence="1">Uncharacterized protein</fullName>
    </submittedName>
</protein>
<evidence type="ECO:0000313" key="1">
    <source>
        <dbReference type="EMBL" id="XAI69928.1"/>
    </source>
</evidence>
<gene>
    <name evidence="1" type="ORF">Pavpe01_00016</name>
</gene>
<organism evidence="1">
    <name type="scientific">Pseudomonas phage Pavpe01</name>
    <dbReference type="NCBI Taxonomy" id="3138545"/>
    <lineage>
        <taxon>Viruses</taxon>
    </lineage>
</organism>